<accession>A0A432WMU4</accession>
<keyword evidence="3" id="KW-1185">Reference proteome</keyword>
<feature type="transmembrane region" description="Helical" evidence="1">
    <location>
        <begin position="31"/>
        <end position="50"/>
    </location>
</feature>
<reference evidence="2 3" key="1">
    <citation type="journal article" date="2011" name="Front. Microbiol.">
        <title>Genomic signatures of strain selection and enhancement in Bacillus atrophaeus var. globigii, a historical biowarfare simulant.</title>
        <authorList>
            <person name="Gibbons H.S."/>
            <person name="Broomall S.M."/>
            <person name="McNew L.A."/>
            <person name="Daligault H."/>
            <person name="Chapman C."/>
            <person name="Bruce D."/>
            <person name="Karavis M."/>
            <person name="Krepps M."/>
            <person name="McGregor P.A."/>
            <person name="Hong C."/>
            <person name="Park K.H."/>
            <person name="Akmal A."/>
            <person name="Feldman A."/>
            <person name="Lin J.S."/>
            <person name="Chang W.E."/>
            <person name="Higgs B.W."/>
            <person name="Demirev P."/>
            <person name="Lindquist J."/>
            <person name="Liem A."/>
            <person name="Fochler E."/>
            <person name="Read T.D."/>
            <person name="Tapia R."/>
            <person name="Johnson S."/>
            <person name="Bishop-Lilly K.A."/>
            <person name="Detter C."/>
            <person name="Han C."/>
            <person name="Sozhamannan S."/>
            <person name="Rosenzweig C.N."/>
            <person name="Skowronski E.W."/>
        </authorList>
    </citation>
    <scope>NUCLEOTIDE SEQUENCE [LARGE SCALE GENOMIC DNA]</scope>
    <source>
        <strain evidence="2 3">Y4G10-17</strain>
    </source>
</reference>
<dbReference type="RefSeq" id="WP_126798066.1">
    <property type="nucleotide sequence ID" value="NZ_PIPO01000001.1"/>
</dbReference>
<feature type="transmembrane region" description="Helical" evidence="1">
    <location>
        <begin position="85"/>
        <end position="104"/>
    </location>
</feature>
<sequence length="174" mass="20060">MSNALKQLTRLVHFFLFDLIWFLAVWGREQWLWLTIGLVVVLYLSAWRYLWARRRTLALYIVLGLAAEYLVVQAGIISFTGTDHLPWWLVVLWFGFAAMAMVVFTWLRERYVLAAIAGLVFGPITYFAGVGLGAAQLEVAAFWVGVTYSLVWALLMMVLVYLLARDTDKEQRYV</sequence>
<evidence type="ECO:0000313" key="2">
    <source>
        <dbReference type="EMBL" id="RUO35051.1"/>
    </source>
</evidence>
<protein>
    <recommendedName>
        <fullName evidence="4">DUF2878 domain-containing protein</fullName>
    </recommendedName>
</protein>
<comment type="caution">
    <text evidence="2">The sequence shown here is derived from an EMBL/GenBank/DDBJ whole genome shotgun (WGS) entry which is preliminary data.</text>
</comment>
<proteinExistence type="predicted"/>
<dbReference type="Proteomes" id="UP000287823">
    <property type="component" value="Unassembled WGS sequence"/>
</dbReference>
<keyword evidence="1" id="KW-0812">Transmembrane</keyword>
<name>A0A432WMU4_9GAMM</name>
<dbReference type="Pfam" id="PF11086">
    <property type="entry name" value="DUF2878"/>
    <property type="match status" value="1"/>
</dbReference>
<evidence type="ECO:0000256" key="1">
    <source>
        <dbReference type="SAM" id="Phobius"/>
    </source>
</evidence>
<dbReference type="InterPro" id="IPR021306">
    <property type="entry name" value="DUF2878"/>
</dbReference>
<feature type="transmembrane region" description="Helical" evidence="1">
    <location>
        <begin position="57"/>
        <end position="79"/>
    </location>
</feature>
<gene>
    <name evidence="2" type="ORF">CWE14_03380</name>
</gene>
<dbReference type="AlphaFoldDB" id="A0A432WMU4"/>
<feature type="transmembrane region" description="Helical" evidence="1">
    <location>
        <begin position="111"/>
        <end position="134"/>
    </location>
</feature>
<feature type="transmembrane region" description="Helical" evidence="1">
    <location>
        <begin position="7"/>
        <end position="25"/>
    </location>
</feature>
<keyword evidence="1" id="KW-0472">Membrane</keyword>
<keyword evidence="1" id="KW-1133">Transmembrane helix</keyword>
<feature type="transmembrane region" description="Helical" evidence="1">
    <location>
        <begin position="140"/>
        <end position="164"/>
    </location>
</feature>
<evidence type="ECO:0000313" key="3">
    <source>
        <dbReference type="Proteomes" id="UP000287823"/>
    </source>
</evidence>
<evidence type="ECO:0008006" key="4">
    <source>
        <dbReference type="Google" id="ProtNLM"/>
    </source>
</evidence>
<dbReference type="EMBL" id="PIPO01000001">
    <property type="protein sequence ID" value="RUO35051.1"/>
    <property type="molecule type" value="Genomic_DNA"/>
</dbReference>
<organism evidence="2 3">
    <name type="scientific">Aliidiomarina soli</name>
    <dbReference type="NCBI Taxonomy" id="1928574"/>
    <lineage>
        <taxon>Bacteria</taxon>
        <taxon>Pseudomonadati</taxon>
        <taxon>Pseudomonadota</taxon>
        <taxon>Gammaproteobacteria</taxon>
        <taxon>Alteromonadales</taxon>
        <taxon>Idiomarinaceae</taxon>
        <taxon>Aliidiomarina</taxon>
    </lineage>
</organism>